<organism evidence="5">
    <name type="scientific">Capitella teleta</name>
    <name type="common">Polychaete worm</name>
    <dbReference type="NCBI Taxonomy" id="283909"/>
    <lineage>
        <taxon>Eukaryota</taxon>
        <taxon>Metazoa</taxon>
        <taxon>Spiralia</taxon>
        <taxon>Lophotrochozoa</taxon>
        <taxon>Annelida</taxon>
        <taxon>Polychaeta</taxon>
        <taxon>Sedentaria</taxon>
        <taxon>Scolecida</taxon>
        <taxon>Capitellidae</taxon>
        <taxon>Capitella</taxon>
    </lineage>
</organism>
<protein>
    <recommendedName>
        <fullName evidence="4">SHSP domain-containing protein</fullName>
    </recommendedName>
</protein>
<dbReference type="PRINTS" id="PR00299">
    <property type="entry name" value="ACRYSTALLIN"/>
</dbReference>
<dbReference type="Gene3D" id="2.60.40.790">
    <property type="match status" value="2"/>
</dbReference>
<dbReference type="EMBL" id="KB300390">
    <property type="protein sequence ID" value="ELU06805.1"/>
    <property type="molecule type" value="Genomic_DNA"/>
</dbReference>
<dbReference type="SUPFAM" id="SSF49764">
    <property type="entry name" value="HSP20-like chaperones"/>
    <property type="match status" value="2"/>
</dbReference>
<reference evidence="5 7" key="2">
    <citation type="journal article" date="2013" name="Nature">
        <title>Insights into bilaterian evolution from three spiralian genomes.</title>
        <authorList>
            <person name="Simakov O."/>
            <person name="Marletaz F."/>
            <person name="Cho S.J."/>
            <person name="Edsinger-Gonzales E."/>
            <person name="Havlak P."/>
            <person name="Hellsten U."/>
            <person name="Kuo D.H."/>
            <person name="Larsson T."/>
            <person name="Lv J."/>
            <person name="Arendt D."/>
            <person name="Savage R."/>
            <person name="Osoegawa K."/>
            <person name="de Jong P."/>
            <person name="Grimwood J."/>
            <person name="Chapman J.A."/>
            <person name="Shapiro H."/>
            <person name="Aerts A."/>
            <person name="Otillar R.P."/>
            <person name="Terry A.Y."/>
            <person name="Boore J.L."/>
            <person name="Grigoriev I.V."/>
            <person name="Lindberg D.R."/>
            <person name="Seaver E.C."/>
            <person name="Weisblat D.A."/>
            <person name="Putnam N.H."/>
            <person name="Rokhsar D.S."/>
        </authorList>
    </citation>
    <scope>NUCLEOTIDE SEQUENCE</scope>
    <source>
        <strain evidence="5 7">I ESC-2004</strain>
    </source>
</reference>
<dbReference type="PROSITE" id="PS01031">
    <property type="entry name" value="SHSP"/>
    <property type="match status" value="2"/>
</dbReference>
<dbReference type="Proteomes" id="UP000014760">
    <property type="component" value="Unassembled WGS sequence"/>
</dbReference>
<dbReference type="GO" id="GO:0009408">
    <property type="term" value="P:response to heat"/>
    <property type="evidence" value="ECO:0007669"/>
    <property type="project" value="TreeGrafter"/>
</dbReference>
<name>R7UKP5_CAPTE</name>
<proteinExistence type="inferred from homology"/>
<evidence type="ECO:0000256" key="3">
    <source>
        <dbReference type="SAM" id="MobiDB-lite"/>
    </source>
</evidence>
<dbReference type="InterPro" id="IPR008978">
    <property type="entry name" value="HSP20-like_chaperone"/>
</dbReference>
<dbReference type="GO" id="GO:0042026">
    <property type="term" value="P:protein refolding"/>
    <property type="evidence" value="ECO:0007669"/>
    <property type="project" value="TreeGrafter"/>
</dbReference>
<comment type="similarity">
    <text evidence="1 2">Belongs to the small heat shock protein (HSP20) family.</text>
</comment>
<dbReference type="AlphaFoldDB" id="R7UKP5"/>
<evidence type="ECO:0000256" key="2">
    <source>
        <dbReference type="RuleBase" id="RU003616"/>
    </source>
</evidence>
<sequence length="322" mass="36567">MAQPRYKSEVFVPIHQDDQSFEERQKDLWGDMHERMEKRRREWEGEVERMRKDFFSLKPSEKRRGSSENLLEKRDIDAIFSDDGLSGNKKFNVSFDVSQFDPSEISVKTEGQKLLVHAKHEETGNGRNVSREFSRQVDVPTHVDPNKLICTLSSDGILQVEAPVSAPEYDRIRDRMDAPVIHQDPTPRPSLPAMATMPATSSSNFFPGSKTKEQDASRMFKISVEIGGEFQPQDLNIKTVDKRLVVHARHEEKKAGRSSCQEFSREFDLPENVDPNLVTASLSDDGKLLIEAPISSYTQGSYSGKPNAKKHPVITVSYDTKN</sequence>
<dbReference type="CDD" id="cd06526">
    <property type="entry name" value="metazoan_ACD"/>
    <property type="match status" value="2"/>
</dbReference>
<dbReference type="EMBL" id="AMQN01007306">
    <property type="status" value="NOT_ANNOTATED_CDS"/>
    <property type="molecule type" value="Genomic_DNA"/>
</dbReference>
<dbReference type="OMA" id="WFEDMRR"/>
<dbReference type="GO" id="GO:0005634">
    <property type="term" value="C:nucleus"/>
    <property type="evidence" value="ECO:0007669"/>
    <property type="project" value="TreeGrafter"/>
</dbReference>
<evidence type="ECO:0000313" key="7">
    <source>
        <dbReference type="Proteomes" id="UP000014760"/>
    </source>
</evidence>
<reference evidence="7" key="1">
    <citation type="submission" date="2012-12" db="EMBL/GenBank/DDBJ databases">
        <authorList>
            <person name="Hellsten U."/>
            <person name="Grimwood J."/>
            <person name="Chapman J.A."/>
            <person name="Shapiro H."/>
            <person name="Aerts A."/>
            <person name="Otillar R.P."/>
            <person name="Terry A.Y."/>
            <person name="Boore J.L."/>
            <person name="Simakov O."/>
            <person name="Marletaz F."/>
            <person name="Cho S.-J."/>
            <person name="Edsinger-Gonzales E."/>
            <person name="Havlak P."/>
            <person name="Kuo D.-H."/>
            <person name="Larsson T."/>
            <person name="Lv J."/>
            <person name="Arendt D."/>
            <person name="Savage R."/>
            <person name="Osoegawa K."/>
            <person name="de Jong P."/>
            <person name="Lindberg D.R."/>
            <person name="Seaver E.C."/>
            <person name="Weisblat D.A."/>
            <person name="Putnam N.H."/>
            <person name="Grigoriev I.V."/>
            <person name="Rokhsar D.S."/>
        </authorList>
    </citation>
    <scope>NUCLEOTIDE SEQUENCE</scope>
    <source>
        <strain evidence="7">I ESC-2004</strain>
    </source>
</reference>
<dbReference type="GO" id="GO:0005737">
    <property type="term" value="C:cytoplasm"/>
    <property type="evidence" value="ECO:0007669"/>
    <property type="project" value="TreeGrafter"/>
</dbReference>
<dbReference type="OrthoDB" id="10060792at2759"/>
<evidence type="ECO:0000313" key="6">
    <source>
        <dbReference type="EnsemblMetazoa" id="CapteP21201"/>
    </source>
</evidence>
<accession>R7UKP5</accession>
<dbReference type="EMBL" id="AMQN01007307">
    <property type="status" value="NOT_ANNOTATED_CDS"/>
    <property type="molecule type" value="Genomic_DNA"/>
</dbReference>
<dbReference type="GO" id="GO:0051082">
    <property type="term" value="F:unfolded protein binding"/>
    <property type="evidence" value="ECO:0007669"/>
    <property type="project" value="TreeGrafter"/>
</dbReference>
<evidence type="ECO:0000256" key="1">
    <source>
        <dbReference type="PROSITE-ProRule" id="PRU00285"/>
    </source>
</evidence>
<dbReference type="PANTHER" id="PTHR45640">
    <property type="entry name" value="HEAT SHOCK PROTEIN HSP-12.2-RELATED"/>
    <property type="match status" value="1"/>
</dbReference>
<evidence type="ECO:0000313" key="5">
    <source>
        <dbReference type="EMBL" id="ELU06805.1"/>
    </source>
</evidence>
<dbReference type="EnsemblMetazoa" id="CapteT21201">
    <property type="protein sequence ID" value="CapteP21201"/>
    <property type="gene ID" value="CapteG21201"/>
</dbReference>
<keyword evidence="7" id="KW-1185">Reference proteome</keyword>
<dbReference type="HOGENOM" id="CLU_863941_0_0_1"/>
<dbReference type="PANTHER" id="PTHR45640:SF26">
    <property type="entry name" value="RE23625P"/>
    <property type="match status" value="1"/>
</dbReference>
<feature type="domain" description="SHSP" evidence="4">
    <location>
        <begin position="71"/>
        <end position="181"/>
    </location>
</feature>
<dbReference type="STRING" id="283909.R7UKP5"/>
<evidence type="ECO:0000259" key="4">
    <source>
        <dbReference type="PROSITE" id="PS01031"/>
    </source>
</evidence>
<feature type="region of interest" description="Disordered" evidence="3">
    <location>
        <begin position="299"/>
        <end position="322"/>
    </location>
</feature>
<dbReference type="Pfam" id="PF00011">
    <property type="entry name" value="HSP20"/>
    <property type="match status" value="2"/>
</dbReference>
<dbReference type="InterPro" id="IPR001436">
    <property type="entry name" value="Alpha-crystallin/sHSP_animal"/>
</dbReference>
<gene>
    <name evidence="5" type="ORF">CAPTEDRAFT_21201</name>
</gene>
<reference evidence="6" key="3">
    <citation type="submission" date="2015-06" db="UniProtKB">
        <authorList>
            <consortium name="EnsemblMetazoa"/>
        </authorList>
    </citation>
    <scope>IDENTIFICATION</scope>
</reference>
<feature type="domain" description="SHSP" evidence="4">
    <location>
        <begin position="200"/>
        <end position="317"/>
    </location>
</feature>
<dbReference type="InterPro" id="IPR002068">
    <property type="entry name" value="A-crystallin/Hsp20_dom"/>
</dbReference>